<dbReference type="STRING" id="655863.F0XL37"/>
<reference evidence="1 2" key="1">
    <citation type="journal article" date="2011" name="Proc. Natl. Acad. Sci. U.S.A.">
        <title>Genome and transcriptome analyses of the mountain pine beetle-fungal symbiont Grosmannia clavigera, a lodgepole pine pathogen.</title>
        <authorList>
            <person name="DiGuistini S."/>
            <person name="Wang Y."/>
            <person name="Liao N.Y."/>
            <person name="Taylor G."/>
            <person name="Tanguay P."/>
            <person name="Feau N."/>
            <person name="Henrissat B."/>
            <person name="Chan S.K."/>
            <person name="Hesse-Orce U."/>
            <person name="Alamouti S.M."/>
            <person name="Tsui C.K.M."/>
            <person name="Docking R.T."/>
            <person name="Levasseur A."/>
            <person name="Haridas S."/>
            <person name="Robertson G."/>
            <person name="Birol I."/>
            <person name="Holt R.A."/>
            <person name="Marra M.A."/>
            <person name="Hamelin R.C."/>
            <person name="Hirst M."/>
            <person name="Jones S.J.M."/>
            <person name="Bohlmann J."/>
            <person name="Breuil C."/>
        </authorList>
    </citation>
    <scope>NUCLEOTIDE SEQUENCE [LARGE SCALE GENOMIC DNA]</scope>
    <source>
        <strain evidence="2">kw1407 / UAMH 11150</strain>
    </source>
</reference>
<accession>F0XL37</accession>
<dbReference type="EMBL" id="GL629788">
    <property type="protein sequence ID" value="EFX01668.1"/>
    <property type="molecule type" value="Genomic_DNA"/>
</dbReference>
<dbReference type="AlphaFoldDB" id="F0XL37"/>
<dbReference type="HOGENOM" id="CLU_2139473_0_0_1"/>
<protein>
    <submittedName>
        <fullName evidence="1">Uncharacterized protein</fullName>
    </submittedName>
</protein>
<sequence>MENNNWFTVFPALSLNVAQNYLVTDLCLETPSVGVAPASYDQFKDSSTGWETQGFLSPFQGLGAVPDDIKDLLPADCRAAFDQALDRERNWFGRWGDEKAAMCRREPTIDKAIVPYAMTL</sequence>
<dbReference type="OrthoDB" id="5598844at2759"/>
<name>F0XL37_GROCL</name>
<dbReference type="eggNOG" id="ENOG502QW07">
    <property type="taxonomic scope" value="Eukaryota"/>
</dbReference>
<dbReference type="InParanoid" id="F0XL37"/>
<evidence type="ECO:0000313" key="2">
    <source>
        <dbReference type="Proteomes" id="UP000007796"/>
    </source>
</evidence>
<dbReference type="GeneID" id="25981756"/>
<dbReference type="RefSeq" id="XP_014171150.1">
    <property type="nucleotide sequence ID" value="XM_014315675.1"/>
</dbReference>
<keyword evidence="2" id="KW-1185">Reference proteome</keyword>
<proteinExistence type="predicted"/>
<evidence type="ECO:0000313" key="1">
    <source>
        <dbReference type="EMBL" id="EFX01668.1"/>
    </source>
</evidence>
<organism evidence="2">
    <name type="scientific">Grosmannia clavigera (strain kw1407 / UAMH 11150)</name>
    <name type="common">Blue stain fungus</name>
    <name type="synonym">Graphiocladiella clavigera</name>
    <dbReference type="NCBI Taxonomy" id="655863"/>
    <lineage>
        <taxon>Eukaryota</taxon>
        <taxon>Fungi</taxon>
        <taxon>Dikarya</taxon>
        <taxon>Ascomycota</taxon>
        <taxon>Pezizomycotina</taxon>
        <taxon>Sordariomycetes</taxon>
        <taxon>Sordariomycetidae</taxon>
        <taxon>Ophiostomatales</taxon>
        <taxon>Ophiostomataceae</taxon>
        <taxon>Leptographium</taxon>
    </lineage>
</organism>
<dbReference type="Proteomes" id="UP000007796">
    <property type="component" value="Unassembled WGS sequence"/>
</dbReference>
<gene>
    <name evidence="1" type="ORF">CMQ_8134</name>
</gene>